<dbReference type="Proteomes" id="UP001054902">
    <property type="component" value="Unassembled WGS sequence"/>
</dbReference>
<evidence type="ECO:0000313" key="2">
    <source>
        <dbReference type="EMBL" id="GFH44211.1"/>
    </source>
</evidence>
<feature type="region of interest" description="Disordered" evidence="1">
    <location>
        <begin position="1"/>
        <end position="28"/>
    </location>
</feature>
<feature type="region of interest" description="Disordered" evidence="1">
    <location>
        <begin position="645"/>
        <end position="675"/>
    </location>
</feature>
<protein>
    <submittedName>
        <fullName evidence="2">Uncharacterized protein</fullName>
    </submittedName>
</protein>
<evidence type="ECO:0000313" key="3">
    <source>
        <dbReference type="Proteomes" id="UP001054902"/>
    </source>
</evidence>
<gene>
    <name evidence="2" type="ORF">CTEN210_00685</name>
</gene>
<accession>A0AAD3CG66</accession>
<feature type="compositionally biased region" description="Acidic residues" evidence="1">
    <location>
        <begin position="649"/>
        <end position="663"/>
    </location>
</feature>
<proteinExistence type="predicted"/>
<feature type="compositionally biased region" description="Polar residues" evidence="1">
    <location>
        <begin position="664"/>
        <end position="675"/>
    </location>
</feature>
<evidence type="ECO:0000256" key="1">
    <source>
        <dbReference type="SAM" id="MobiDB-lite"/>
    </source>
</evidence>
<dbReference type="EMBL" id="BLLK01000019">
    <property type="protein sequence ID" value="GFH44211.1"/>
    <property type="molecule type" value="Genomic_DNA"/>
</dbReference>
<comment type="caution">
    <text evidence="2">The sequence shown here is derived from an EMBL/GenBank/DDBJ whole genome shotgun (WGS) entry which is preliminary data.</text>
</comment>
<name>A0AAD3CG66_9STRA</name>
<organism evidence="2 3">
    <name type="scientific">Chaetoceros tenuissimus</name>
    <dbReference type="NCBI Taxonomy" id="426638"/>
    <lineage>
        <taxon>Eukaryota</taxon>
        <taxon>Sar</taxon>
        <taxon>Stramenopiles</taxon>
        <taxon>Ochrophyta</taxon>
        <taxon>Bacillariophyta</taxon>
        <taxon>Coscinodiscophyceae</taxon>
        <taxon>Chaetocerotophycidae</taxon>
        <taxon>Chaetocerotales</taxon>
        <taxon>Chaetocerotaceae</taxon>
        <taxon>Chaetoceros</taxon>
    </lineage>
</organism>
<sequence>MPNPRKNRRSTSESNKTTSSKKARTQRPYRLAMHVQTYAKQNPNAKVNPMEKPFEIEYDFNKHPFSRIKAKIQESIGTENFRSRFPEYEVLDTSYGIKIWNGKRSKDKRSSSLKSITSFTIDEGTADPESIWTKYLKTKNVKRRCDPDNGYDLVDVGIVVFKKSKEKARKEARSATKKKKKGDIGAPDILRVSLLRPVYTTEERGVETQSTNPICTFDIDTSKYTEISEDALDQILENEDDDMDETESSRVFKKHIITQFRCDLGKLVLNNDTSGKQYLHKLDDTSPLYALKKRKAATEIKRSAKLVDWIKGCTPYVREEFPKPGGVEEKSVCEIRLAFGAVQTIDKSTSASVLFSSPSQDEIACTQLDDTVEPIAAPDKKLDSASTKILPLDIQKLLLDNYKNENSCMFHSCTDQMLKAAVQFGSFDKSTRSELTACIQEKVRDPSAEALIPVSLFEKLKESTSLRENLKEFVWEKNAYPPHNEDIPQPPTQQEWFTTEKGKKFQQSQKGKSTSGPLNDVLGVVKDMMLHNNNSTAIRGQINEDVSTARYIVRTKNQVKPERFYDIECGREKLEMKLFDFIMSLKSNVHPRRGAFEERIFLIKMSSGEECVYTKEESKNTTLSSLVNIANIQKGEILHITSAVRTEASEDSEGYGISDDDGEGSQNEVSQDSSS</sequence>
<keyword evidence="3" id="KW-1185">Reference proteome</keyword>
<reference evidence="2 3" key="1">
    <citation type="journal article" date="2021" name="Sci. Rep.">
        <title>The genome of the diatom Chaetoceros tenuissimus carries an ancient integrated fragment of an extant virus.</title>
        <authorList>
            <person name="Hongo Y."/>
            <person name="Kimura K."/>
            <person name="Takaki Y."/>
            <person name="Yoshida Y."/>
            <person name="Baba S."/>
            <person name="Kobayashi G."/>
            <person name="Nagasaki K."/>
            <person name="Hano T."/>
            <person name="Tomaru Y."/>
        </authorList>
    </citation>
    <scope>NUCLEOTIDE SEQUENCE [LARGE SCALE GENOMIC DNA]</scope>
    <source>
        <strain evidence="2 3">NIES-3715</strain>
    </source>
</reference>
<dbReference type="AlphaFoldDB" id="A0AAD3CG66"/>